<dbReference type="PANTHER" id="PTHR31354:SF4">
    <property type="entry name" value="OS08G0425000 PROTEIN"/>
    <property type="match status" value="1"/>
</dbReference>
<gene>
    <name evidence="1" type="ORF">GUJ93_ZPchr0002g25138</name>
</gene>
<accession>A0A8J5S0J1</accession>
<keyword evidence="2" id="KW-1185">Reference proteome</keyword>
<evidence type="ECO:0000313" key="2">
    <source>
        <dbReference type="Proteomes" id="UP000729402"/>
    </source>
</evidence>
<reference evidence="1" key="1">
    <citation type="journal article" date="2021" name="bioRxiv">
        <title>Whole Genome Assembly and Annotation of Northern Wild Rice, Zizania palustris L., Supports a Whole Genome Duplication in the Zizania Genus.</title>
        <authorList>
            <person name="Haas M."/>
            <person name="Kono T."/>
            <person name="Macchietto M."/>
            <person name="Millas R."/>
            <person name="McGilp L."/>
            <person name="Shao M."/>
            <person name="Duquette J."/>
            <person name="Hirsch C.N."/>
            <person name="Kimball J."/>
        </authorList>
    </citation>
    <scope>NUCLEOTIDE SEQUENCE</scope>
    <source>
        <tissue evidence="1">Fresh leaf tissue</tissue>
    </source>
</reference>
<name>A0A8J5S0J1_ZIZPA</name>
<sequence length="132" mass="14989">MEREAAERHGYNELTKGMGYGVAASRLTSQLTTLRSGNGCYVNADQITTTYYASNMWNEALNKQLGTEIIEDNQTRLPSWCNNEADMLPFYQILGEYKNKMLLPKFNTIEPYSNMNENCPSLPPTYTRPLGC</sequence>
<dbReference type="AlphaFoldDB" id="A0A8J5S0J1"/>
<dbReference type="EMBL" id="JAAALK010000287">
    <property type="protein sequence ID" value="KAG8060973.1"/>
    <property type="molecule type" value="Genomic_DNA"/>
</dbReference>
<dbReference type="OrthoDB" id="1847654at2759"/>
<comment type="caution">
    <text evidence="1">The sequence shown here is derived from an EMBL/GenBank/DDBJ whole genome shotgun (WGS) entry which is preliminary data.</text>
</comment>
<evidence type="ECO:0000313" key="1">
    <source>
        <dbReference type="EMBL" id="KAG8060973.1"/>
    </source>
</evidence>
<proteinExistence type="predicted"/>
<dbReference type="Proteomes" id="UP000729402">
    <property type="component" value="Unassembled WGS sequence"/>
</dbReference>
<protein>
    <submittedName>
        <fullName evidence="1">Uncharacterized protein</fullName>
    </submittedName>
</protein>
<reference evidence="1" key="2">
    <citation type="submission" date="2021-02" db="EMBL/GenBank/DDBJ databases">
        <authorList>
            <person name="Kimball J.A."/>
            <person name="Haas M.W."/>
            <person name="Macchietto M."/>
            <person name="Kono T."/>
            <person name="Duquette J."/>
            <person name="Shao M."/>
        </authorList>
    </citation>
    <scope>NUCLEOTIDE SEQUENCE</scope>
    <source>
        <tissue evidence="1">Fresh leaf tissue</tissue>
    </source>
</reference>
<dbReference type="PANTHER" id="PTHR31354">
    <property type="entry name" value="OS01G0793500 PROTEIN"/>
    <property type="match status" value="1"/>
</dbReference>
<organism evidence="1 2">
    <name type="scientific">Zizania palustris</name>
    <name type="common">Northern wild rice</name>
    <dbReference type="NCBI Taxonomy" id="103762"/>
    <lineage>
        <taxon>Eukaryota</taxon>
        <taxon>Viridiplantae</taxon>
        <taxon>Streptophyta</taxon>
        <taxon>Embryophyta</taxon>
        <taxon>Tracheophyta</taxon>
        <taxon>Spermatophyta</taxon>
        <taxon>Magnoliopsida</taxon>
        <taxon>Liliopsida</taxon>
        <taxon>Poales</taxon>
        <taxon>Poaceae</taxon>
        <taxon>BOP clade</taxon>
        <taxon>Oryzoideae</taxon>
        <taxon>Oryzeae</taxon>
        <taxon>Zizaniinae</taxon>
        <taxon>Zizania</taxon>
    </lineage>
</organism>